<evidence type="ECO:0000313" key="1">
    <source>
        <dbReference type="EMBL" id="KAJ8427304.1"/>
    </source>
</evidence>
<comment type="caution">
    <text evidence="1">The sequence shown here is derived from an EMBL/GenBank/DDBJ whole genome shotgun (WGS) entry which is preliminary data.</text>
</comment>
<organism evidence="1 2">
    <name type="scientific">Carnegiea gigantea</name>
    <dbReference type="NCBI Taxonomy" id="171969"/>
    <lineage>
        <taxon>Eukaryota</taxon>
        <taxon>Viridiplantae</taxon>
        <taxon>Streptophyta</taxon>
        <taxon>Embryophyta</taxon>
        <taxon>Tracheophyta</taxon>
        <taxon>Spermatophyta</taxon>
        <taxon>Magnoliopsida</taxon>
        <taxon>eudicotyledons</taxon>
        <taxon>Gunneridae</taxon>
        <taxon>Pentapetalae</taxon>
        <taxon>Caryophyllales</taxon>
        <taxon>Cactineae</taxon>
        <taxon>Cactaceae</taxon>
        <taxon>Cactoideae</taxon>
        <taxon>Echinocereeae</taxon>
        <taxon>Carnegiea</taxon>
    </lineage>
</organism>
<protein>
    <submittedName>
        <fullName evidence="1">Uncharacterized protein</fullName>
    </submittedName>
</protein>
<proteinExistence type="predicted"/>
<keyword evidence="2" id="KW-1185">Reference proteome</keyword>
<reference evidence="1" key="1">
    <citation type="submission" date="2022-04" db="EMBL/GenBank/DDBJ databases">
        <title>Carnegiea gigantea Genome sequencing and assembly v2.</title>
        <authorList>
            <person name="Copetti D."/>
            <person name="Sanderson M.J."/>
            <person name="Burquez A."/>
            <person name="Wojciechowski M.F."/>
        </authorList>
    </citation>
    <scope>NUCLEOTIDE SEQUENCE</scope>
    <source>
        <strain evidence="1">SGP5-SGP5p</strain>
        <tissue evidence="1">Aerial part</tissue>
    </source>
</reference>
<sequence length="288" mass="32893">MLSTHLTNKRESSFLPIATLRHRARAQIMGKVTIAWGPLYWESLEDILVCCKDKLTILHLFDALYASLFFYYKCSNLIQALCETQLVPRLQEDDCQVIFNELRVAKGQRTETPPAAFISCWLCTFILLIRNASCICPGSFSVISFIASGVGLVALVKPSHFNSKRPENSLVLGGAFAGTHPSSTDLKRPSWMMAGCRELTFIRLSFFSYRYEDNLIMEHYCPYRFSMQFSFHQDGTADLNLDNFLDLEIMTCCHPRAHTLWNKVSGITSWAMRSTREKYHSCISRVVI</sequence>
<evidence type="ECO:0000313" key="2">
    <source>
        <dbReference type="Proteomes" id="UP001153076"/>
    </source>
</evidence>
<dbReference type="AlphaFoldDB" id="A0A9Q1GXG6"/>
<name>A0A9Q1GXG6_9CARY</name>
<dbReference type="EMBL" id="JAKOGI010001159">
    <property type="protein sequence ID" value="KAJ8427304.1"/>
    <property type="molecule type" value="Genomic_DNA"/>
</dbReference>
<accession>A0A9Q1GXG6</accession>
<dbReference type="Proteomes" id="UP001153076">
    <property type="component" value="Unassembled WGS sequence"/>
</dbReference>
<gene>
    <name evidence="1" type="ORF">Cgig2_002216</name>
</gene>